<organism evidence="2 3">
    <name type="scientific">Cryptococcus amylolentus CBS 6039</name>
    <dbReference type="NCBI Taxonomy" id="1295533"/>
    <lineage>
        <taxon>Eukaryota</taxon>
        <taxon>Fungi</taxon>
        <taxon>Dikarya</taxon>
        <taxon>Basidiomycota</taxon>
        <taxon>Agaricomycotina</taxon>
        <taxon>Tremellomycetes</taxon>
        <taxon>Tremellales</taxon>
        <taxon>Cryptococcaceae</taxon>
        <taxon>Cryptococcus</taxon>
    </lineage>
</organism>
<evidence type="ECO:0000256" key="1">
    <source>
        <dbReference type="SAM" id="MobiDB-lite"/>
    </source>
</evidence>
<dbReference type="GeneID" id="30156419"/>
<proteinExistence type="predicted"/>
<keyword evidence="3" id="KW-1185">Reference proteome</keyword>
<evidence type="ECO:0000313" key="2">
    <source>
        <dbReference type="EMBL" id="ODN78026.1"/>
    </source>
</evidence>
<accession>A0A1E3HQM9</accession>
<evidence type="ECO:0000313" key="3">
    <source>
        <dbReference type="Proteomes" id="UP000094065"/>
    </source>
</evidence>
<feature type="region of interest" description="Disordered" evidence="1">
    <location>
        <begin position="179"/>
        <end position="204"/>
    </location>
</feature>
<dbReference type="EMBL" id="AWGJ01000007">
    <property type="protein sequence ID" value="ODN78026.1"/>
    <property type="molecule type" value="Genomic_DNA"/>
</dbReference>
<protein>
    <submittedName>
        <fullName evidence="2">Uncharacterized protein</fullName>
    </submittedName>
</protein>
<sequence length="204" mass="22635">MSENDSMSESDYDGEDVSFTEFAGIILSAPGKHRQTRNDLDAAETAKTFCETDLEAKKTYVSDLDTQISLAKERIKAFPSSDVEKAGSFEPETVASLADRDDEFAQLVSGLARLTCDRTHGNASMSESRLVPPSVPWNPLERLISSPFRHIETEALLEKSKRDMDYLQAQHTEQDIKIRRLGENGKVSTGSTEADFPEKEAKQG</sequence>
<dbReference type="Proteomes" id="UP000094065">
    <property type="component" value="Unassembled WGS sequence"/>
</dbReference>
<dbReference type="RefSeq" id="XP_018993262.1">
    <property type="nucleotide sequence ID" value="XM_019139319.1"/>
</dbReference>
<comment type="caution">
    <text evidence="2">The sequence shown here is derived from an EMBL/GenBank/DDBJ whole genome shotgun (WGS) entry which is preliminary data.</text>
</comment>
<name>A0A1E3HQM9_9TREE</name>
<gene>
    <name evidence="2" type="ORF">L202_05110</name>
</gene>
<reference evidence="2 3" key="1">
    <citation type="submission" date="2016-06" db="EMBL/GenBank/DDBJ databases">
        <title>Evolution of pathogenesis and genome organization in the Tremellales.</title>
        <authorList>
            <person name="Cuomo C."/>
            <person name="Litvintseva A."/>
            <person name="Heitman J."/>
            <person name="Chen Y."/>
            <person name="Sun S."/>
            <person name="Springer D."/>
            <person name="Dromer F."/>
            <person name="Young S."/>
            <person name="Zeng Q."/>
            <person name="Chapman S."/>
            <person name="Gujja S."/>
            <person name="Saif S."/>
            <person name="Birren B."/>
        </authorList>
    </citation>
    <scope>NUCLEOTIDE SEQUENCE [LARGE SCALE GENOMIC DNA]</scope>
    <source>
        <strain evidence="2 3">CBS 6039</strain>
    </source>
</reference>
<dbReference type="AlphaFoldDB" id="A0A1E3HQM9"/>